<dbReference type="InterPro" id="IPR011009">
    <property type="entry name" value="Kinase-like_dom_sf"/>
</dbReference>
<dbReference type="Gene3D" id="1.10.1070.11">
    <property type="entry name" value="Phosphatidylinositol 3-/4-kinase, catalytic domain"/>
    <property type="match status" value="1"/>
</dbReference>
<dbReference type="PROSITE" id="PS50054">
    <property type="entry name" value="TYR_PHOSPHATASE_DUAL"/>
    <property type="match status" value="1"/>
</dbReference>
<dbReference type="OrthoDB" id="10252009at2759"/>
<keyword evidence="1" id="KW-0378">Hydrolase</keyword>
<dbReference type="Gene3D" id="3.90.190.10">
    <property type="entry name" value="Protein tyrosine phosphatase superfamily"/>
    <property type="match status" value="1"/>
</dbReference>
<keyword evidence="2" id="KW-0904">Protein phosphatase</keyword>
<evidence type="ECO:0000313" key="6">
    <source>
        <dbReference type="EMBL" id="CAA0811309.1"/>
    </source>
</evidence>
<dbReference type="InterPro" id="IPR036940">
    <property type="entry name" value="PI3/4_kinase_cat_sf"/>
</dbReference>
<dbReference type="Pfam" id="PF00782">
    <property type="entry name" value="DSPc"/>
    <property type="match status" value="1"/>
</dbReference>
<name>A0A9N7R4Y8_STRHE</name>
<dbReference type="SUPFAM" id="SSF56112">
    <property type="entry name" value="Protein kinase-like (PK-like)"/>
    <property type="match status" value="1"/>
</dbReference>
<evidence type="ECO:0000259" key="5">
    <source>
        <dbReference type="PROSITE" id="PS50056"/>
    </source>
</evidence>
<sequence>MTADDQQIECPFTCPKEEEDRDFDLANAEPEAPLPLTVTSRVLFMLGDITAGPAYRFAQWLELVRRRSSKYRASGFPHRPYYYAESSSAPMSLEENSVGVKTSPPEQATEISLWERLGKADMLDIESSSFSWNALSSLHHTEHSSSTEQSEDEMNKALEVTVNSGGVVFFALFSQPDSDESSTREAAAVIKFSSSRMATQSERLGYEFAKWLGVQTPQARVIHNASPEWLQIKEAAEKARDAATAEGDEIVEMTSSELLEALELSRCLLMMNYVHGSPLLESTSVFESREVAEKTAAALGRILLLDLVIRNEDRLPCRHLRWRGNFANLLLAEKASYGNVDALEVAFDSAIKKYRPKVIRALQKERRATSVDSRLSPPQPGLVSQTSDVSDITESSPKSSNISVRSLSLNESACQDLHIVAIDSGVPRRPPAGKRANDQENYPKLVELLINSSEYASELLHDITGGKLGTSSGNVDQATDFREGEMNSVVTGVSEFRRGFRAALRDLEGFHIFLITLHQKLDGLLRAFLGIINKSSFGELEKEDLVVSESPPQVKGTEANCSSPPNRERVLGDCSSDLNDSELRRTPLRPSSGGHRESLDSCSPMPRESCHGKLSKGNNEVFRSLRLTSKLRDFHRFAKVDAELNKELEQWNDMLKNDAIKLCQENNFTTGFFEGSDSNYVVDAYELKVRLEHILERIGLISDAANTEKPSRISDCLFIGGALAARSMYTLQLLGITHILCLCSNEIGQADSQFPELFKYKNFSICDNEDTNISDIFQEAHDFIDHVEQSGGKVLVHCFEGKSRSATLVLAYLMLRKNFTLLQAWNALKRAHRRAQPNDGFARILVELDKKLHGQVSMEWQQRRPSIKVCPICGKNAGLSSSSLKLHLQKAHKKLSSGSVDSAMNMEIQKALDALKISRGGSVSPTQRLSHSMTDE</sequence>
<dbReference type="GO" id="GO:0004721">
    <property type="term" value="F:phosphoprotein phosphatase activity"/>
    <property type="evidence" value="ECO:0007669"/>
    <property type="project" value="UniProtKB-KW"/>
</dbReference>
<protein>
    <submittedName>
        <fullName evidence="6">Dual specificity protein phosphatase PHS1</fullName>
    </submittedName>
</protein>
<reference evidence="6" key="1">
    <citation type="submission" date="2019-12" db="EMBL/GenBank/DDBJ databases">
        <authorList>
            <person name="Scholes J."/>
        </authorList>
    </citation>
    <scope>NUCLEOTIDE SEQUENCE</scope>
</reference>
<dbReference type="PANTHER" id="PTHR47100:SF5">
    <property type="entry name" value="DUAL SPECIFICITY PROTEIN PHOSPHATASE PHS1"/>
    <property type="match status" value="1"/>
</dbReference>
<dbReference type="SMART" id="SM00195">
    <property type="entry name" value="DSPc"/>
    <property type="match status" value="1"/>
</dbReference>
<evidence type="ECO:0000259" key="4">
    <source>
        <dbReference type="PROSITE" id="PS50054"/>
    </source>
</evidence>
<evidence type="ECO:0000256" key="2">
    <source>
        <dbReference type="ARBA" id="ARBA00022912"/>
    </source>
</evidence>
<evidence type="ECO:0000313" key="7">
    <source>
        <dbReference type="Proteomes" id="UP001153555"/>
    </source>
</evidence>
<proteinExistence type="predicted"/>
<feature type="region of interest" description="Disordered" evidence="3">
    <location>
        <begin position="543"/>
        <end position="614"/>
    </location>
</feature>
<dbReference type="InterPro" id="IPR016130">
    <property type="entry name" value="Tyr_Pase_AS"/>
</dbReference>
<dbReference type="PROSITE" id="PS00383">
    <property type="entry name" value="TYR_PHOSPHATASE_1"/>
    <property type="match status" value="1"/>
</dbReference>
<keyword evidence="7" id="KW-1185">Reference proteome</keyword>
<accession>A0A9N7R4Y8</accession>
<comment type="caution">
    <text evidence="6">The sequence shown here is derived from an EMBL/GenBank/DDBJ whole genome shotgun (WGS) entry which is preliminary data.</text>
</comment>
<dbReference type="CDD" id="cd14498">
    <property type="entry name" value="DSP"/>
    <property type="match status" value="1"/>
</dbReference>
<dbReference type="InterPro" id="IPR000340">
    <property type="entry name" value="Dual-sp_phosphatase_cat-dom"/>
</dbReference>
<feature type="region of interest" description="Disordered" evidence="3">
    <location>
        <begin position="369"/>
        <end position="400"/>
    </location>
</feature>
<dbReference type="SUPFAM" id="SSF52799">
    <property type="entry name" value="(Phosphotyrosine protein) phosphatases II"/>
    <property type="match status" value="1"/>
</dbReference>
<dbReference type="GO" id="GO:0043622">
    <property type="term" value="P:cortical microtubule organization"/>
    <property type="evidence" value="ECO:0007669"/>
    <property type="project" value="InterPro"/>
</dbReference>
<dbReference type="PANTHER" id="PTHR47100">
    <property type="entry name" value="DUAL SPECIFICITY PROTEIN PHOSPHATASE PHS1"/>
    <property type="match status" value="1"/>
</dbReference>
<dbReference type="FunFam" id="3.90.190.10:FF:000148">
    <property type="entry name" value="Dual specificity protein phosphatase PHS1"/>
    <property type="match status" value="1"/>
</dbReference>
<evidence type="ECO:0000256" key="1">
    <source>
        <dbReference type="ARBA" id="ARBA00022801"/>
    </source>
</evidence>
<feature type="domain" description="Tyrosine-protein phosphatase" evidence="4">
    <location>
        <begin position="709"/>
        <end position="854"/>
    </location>
</feature>
<dbReference type="PROSITE" id="PS50056">
    <property type="entry name" value="TYR_PHOSPHATASE_2"/>
    <property type="match status" value="1"/>
</dbReference>
<dbReference type="InterPro" id="IPR029021">
    <property type="entry name" value="Prot-tyrosine_phosphatase-like"/>
</dbReference>
<gene>
    <name evidence="6" type="ORF">SHERM_12516</name>
</gene>
<dbReference type="Pfam" id="PF09192">
    <property type="entry name" value="Act-Frag_cataly"/>
    <property type="match status" value="1"/>
</dbReference>
<feature type="compositionally biased region" description="Polar residues" evidence="3">
    <location>
        <begin position="382"/>
        <end position="400"/>
    </location>
</feature>
<evidence type="ECO:0000256" key="3">
    <source>
        <dbReference type="SAM" id="MobiDB-lite"/>
    </source>
</evidence>
<dbReference type="InterPro" id="IPR035010">
    <property type="entry name" value="PHS1"/>
</dbReference>
<dbReference type="GO" id="GO:0009737">
    <property type="term" value="P:response to abscisic acid"/>
    <property type="evidence" value="ECO:0007669"/>
    <property type="project" value="InterPro"/>
</dbReference>
<dbReference type="AlphaFoldDB" id="A0A9N7R4Y8"/>
<dbReference type="InterPro" id="IPR000387">
    <property type="entry name" value="Tyr_Pase_dom"/>
</dbReference>
<dbReference type="InterPro" id="IPR015275">
    <property type="entry name" value="Actin-fragmin_kin_cat_dom"/>
</dbReference>
<dbReference type="Proteomes" id="UP001153555">
    <property type="component" value="Unassembled WGS sequence"/>
</dbReference>
<feature type="domain" description="Tyrosine specific protein phosphatases" evidence="5">
    <location>
        <begin position="774"/>
        <end position="830"/>
    </location>
</feature>
<organism evidence="6 7">
    <name type="scientific">Striga hermonthica</name>
    <name type="common">Purple witchweed</name>
    <name type="synonym">Buchnera hermonthica</name>
    <dbReference type="NCBI Taxonomy" id="68872"/>
    <lineage>
        <taxon>Eukaryota</taxon>
        <taxon>Viridiplantae</taxon>
        <taxon>Streptophyta</taxon>
        <taxon>Embryophyta</taxon>
        <taxon>Tracheophyta</taxon>
        <taxon>Spermatophyta</taxon>
        <taxon>Magnoliopsida</taxon>
        <taxon>eudicotyledons</taxon>
        <taxon>Gunneridae</taxon>
        <taxon>Pentapetalae</taxon>
        <taxon>asterids</taxon>
        <taxon>lamiids</taxon>
        <taxon>Lamiales</taxon>
        <taxon>Orobanchaceae</taxon>
        <taxon>Buchnereae</taxon>
        <taxon>Striga</taxon>
    </lineage>
</organism>
<dbReference type="InterPro" id="IPR020422">
    <property type="entry name" value="TYR_PHOSPHATASE_DUAL_dom"/>
</dbReference>
<dbReference type="EMBL" id="CACSLK010008332">
    <property type="protein sequence ID" value="CAA0811309.1"/>
    <property type="molecule type" value="Genomic_DNA"/>
</dbReference>